<evidence type="ECO:0000313" key="1">
    <source>
        <dbReference type="EMBL" id="SUO89822.1"/>
    </source>
</evidence>
<gene>
    <name evidence="1" type="ORF">NCTC10717_00006</name>
</gene>
<name>A0A380MHZ4_9GAMM</name>
<reference evidence="1 2" key="1">
    <citation type="submission" date="2018-06" db="EMBL/GenBank/DDBJ databases">
        <authorList>
            <consortium name="Pathogen Informatics"/>
            <person name="Doyle S."/>
        </authorList>
    </citation>
    <scope>NUCLEOTIDE SEQUENCE [LARGE SCALE GENOMIC DNA]</scope>
    <source>
        <strain evidence="1 2">NCTC10717</strain>
    </source>
</reference>
<dbReference type="EMBL" id="UHIA01000001">
    <property type="protein sequence ID" value="SUO89822.1"/>
    <property type="molecule type" value="Genomic_DNA"/>
</dbReference>
<proteinExistence type="predicted"/>
<evidence type="ECO:0000313" key="2">
    <source>
        <dbReference type="Proteomes" id="UP000254575"/>
    </source>
</evidence>
<organism evidence="1 2">
    <name type="scientific">Suttonella indologenes</name>
    <dbReference type="NCBI Taxonomy" id="13276"/>
    <lineage>
        <taxon>Bacteria</taxon>
        <taxon>Pseudomonadati</taxon>
        <taxon>Pseudomonadota</taxon>
        <taxon>Gammaproteobacteria</taxon>
        <taxon>Cardiobacteriales</taxon>
        <taxon>Cardiobacteriaceae</taxon>
        <taxon>Suttonella</taxon>
    </lineage>
</organism>
<keyword evidence="2" id="KW-1185">Reference proteome</keyword>
<dbReference type="Proteomes" id="UP000254575">
    <property type="component" value="Unassembled WGS sequence"/>
</dbReference>
<dbReference type="AlphaFoldDB" id="A0A380MHZ4"/>
<protein>
    <submittedName>
        <fullName evidence="1">Uncharacterized protein</fullName>
    </submittedName>
</protein>
<accession>A0A380MHZ4</accession>
<sequence length="71" mass="8063">MWQDSFTSPESGKSFGIIHFGENIEPYIYQLNDKAWGQWDTTVARKSLPGGEYDIKAIILVLVHIMDFISG</sequence>